<accession>A0A6A5A220</accession>
<dbReference type="AlphaFoldDB" id="A0A6A5A220"/>
<dbReference type="EMBL" id="VJMI01011068">
    <property type="protein sequence ID" value="KAF0753819.1"/>
    <property type="molecule type" value="Genomic_DNA"/>
</dbReference>
<evidence type="ECO:0000256" key="3">
    <source>
        <dbReference type="ARBA" id="ARBA00023002"/>
    </source>
</evidence>
<dbReference type="GO" id="GO:0047134">
    <property type="term" value="F:protein-disulfide reductase [NAD(P)H] activity"/>
    <property type="evidence" value="ECO:0007669"/>
    <property type="project" value="UniProtKB-EC"/>
</dbReference>
<name>A0A6A5A220_APHAT</name>
<dbReference type="SUPFAM" id="SSF52833">
    <property type="entry name" value="Thioredoxin-like"/>
    <property type="match status" value="1"/>
</dbReference>
<reference evidence="9 10" key="1">
    <citation type="submission" date="2019-06" db="EMBL/GenBank/DDBJ databases">
        <title>Genomics analysis of Aphanomyces spp. identifies a new class of oomycete effector associated with host adaptation.</title>
        <authorList>
            <person name="Gaulin E."/>
        </authorList>
    </citation>
    <scope>NUCLEOTIDE SEQUENCE [LARGE SCALE GENOMIC DNA]</scope>
    <source>
        <strain evidence="9 10">E</strain>
    </source>
</reference>
<protein>
    <recommendedName>
        <fullName evidence="1">protein-disulfide reductase</fullName>
        <ecNumber evidence="1">1.8.1.8</ecNumber>
    </recommendedName>
</protein>
<dbReference type="InterPro" id="IPR013766">
    <property type="entry name" value="Thioredoxin_domain"/>
</dbReference>
<dbReference type="PANTHER" id="PTHR13871">
    <property type="entry name" value="THIOREDOXIN"/>
    <property type="match status" value="1"/>
</dbReference>
<dbReference type="Gene3D" id="3.40.30.10">
    <property type="entry name" value="Glutaredoxin"/>
    <property type="match status" value="1"/>
</dbReference>
<dbReference type="Pfam" id="PF13905">
    <property type="entry name" value="Thioredoxin_8"/>
    <property type="match status" value="1"/>
</dbReference>
<dbReference type="InterPro" id="IPR012336">
    <property type="entry name" value="Thioredoxin-like_fold"/>
</dbReference>
<dbReference type="VEuPathDB" id="FungiDB:H257_19084"/>
<evidence type="ECO:0000256" key="1">
    <source>
        <dbReference type="ARBA" id="ARBA00012612"/>
    </source>
</evidence>
<keyword evidence="3" id="KW-0560">Oxidoreductase</keyword>
<keyword evidence="2" id="KW-0677">Repeat</keyword>
<evidence type="ECO:0000256" key="5">
    <source>
        <dbReference type="ARBA" id="ARBA00025782"/>
    </source>
</evidence>
<evidence type="ECO:0000256" key="6">
    <source>
        <dbReference type="ARBA" id="ARBA00047388"/>
    </source>
</evidence>
<organism evidence="9 10">
    <name type="scientific">Aphanomyces astaci</name>
    <name type="common">Crayfish plague agent</name>
    <dbReference type="NCBI Taxonomy" id="112090"/>
    <lineage>
        <taxon>Eukaryota</taxon>
        <taxon>Sar</taxon>
        <taxon>Stramenopiles</taxon>
        <taxon>Oomycota</taxon>
        <taxon>Saprolegniomycetes</taxon>
        <taxon>Saprolegniales</taxon>
        <taxon>Verrucalvaceae</taxon>
        <taxon>Aphanomyces</taxon>
    </lineage>
</organism>
<dbReference type="InterPro" id="IPR036249">
    <property type="entry name" value="Thioredoxin-like_sf"/>
</dbReference>
<dbReference type="PANTHER" id="PTHR13871:SF96">
    <property type="entry name" value="THIOREDOXIN DOMAIN-CONTAINING PROTEIN"/>
    <property type="match status" value="1"/>
</dbReference>
<evidence type="ECO:0000313" key="10">
    <source>
        <dbReference type="Proteomes" id="UP000469452"/>
    </source>
</evidence>
<comment type="catalytic activity">
    <reaction evidence="7">
        <text>[protein]-dithiol + NADP(+) = [protein]-disulfide + NADPH + H(+)</text>
        <dbReference type="Rhea" id="RHEA:18753"/>
        <dbReference type="Rhea" id="RHEA-COMP:10593"/>
        <dbReference type="Rhea" id="RHEA-COMP:10594"/>
        <dbReference type="ChEBI" id="CHEBI:15378"/>
        <dbReference type="ChEBI" id="CHEBI:29950"/>
        <dbReference type="ChEBI" id="CHEBI:50058"/>
        <dbReference type="ChEBI" id="CHEBI:57783"/>
        <dbReference type="ChEBI" id="CHEBI:58349"/>
        <dbReference type="EC" id="1.8.1.8"/>
    </reaction>
</comment>
<evidence type="ECO:0000256" key="4">
    <source>
        <dbReference type="ARBA" id="ARBA00023027"/>
    </source>
</evidence>
<evidence type="ECO:0000256" key="7">
    <source>
        <dbReference type="ARBA" id="ARBA00047804"/>
    </source>
</evidence>
<keyword evidence="4" id="KW-0520">NAD</keyword>
<gene>
    <name evidence="9" type="ORF">AaE_005571</name>
</gene>
<dbReference type="InterPro" id="IPR052259">
    <property type="entry name" value="Nucleoredoxin-like"/>
</dbReference>
<dbReference type="PROSITE" id="PS51352">
    <property type="entry name" value="THIOREDOXIN_2"/>
    <property type="match status" value="1"/>
</dbReference>
<evidence type="ECO:0000313" key="9">
    <source>
        <dbReference type="EMBL" id="KAF0753819.1"/>
    </source>
</evidence>
<sequence>MWTELFGDQLLVHSTKQSSTVPTSTVLEGKAIVGLYFSAHWCTPCREFTPVLAAMYAKVVALHPEFEIVYISSDQSPGQFDATFDSMPFPALPYVNRDIKAELVASFNVPWVPFLVFVDAVGNVIERDARRLFVSAKSVDTVWDSLSNPATM</sequence>
<comment type="catalytic activity">
    <reaction evidence="6">
        <text>[protein]-dithiol + NAD(+) = [protein]-disulfide + NADH + H(+)</text>
        <dbReference type="Rhea" id="RHEA:18749"/>
        <dbReference type="Rhea" id="RHEA-COMP:10593"/>
        <dbReference type="Rhea" id="RHEA-COMP:10594"/>
        <dbReference type="ChEBI" id="CHEBI:15378"/>
        <dbReference type="ChEBI" id="CHEBI:29950"/>
        <dbReference type="ChEBI" id="CHEBI:50058"/>
        <dbReference type="ChEBI" id="CHEBI:57540"/>
        <dbReference type="ChEBI" id="CHEBI:57945"/>
        <dbReference type="EC" id="1.8.1.8"/>
    </reaction>
</comment>
<dbReference type="Proteomes" id="UP000469452">
    <property type="component" value="Unassembled WGS sequence"/>
</dbReference>
<evidence type="ECO:0000256" key="2">
    <source>
        <dbReference type="ARBA" id="ARBA00022737"/>
    </source>
</evidence>
<dbReference type="EC" id="1.8.1.8" evidence="1"/>
<comment type="similarity">
    <text evidence="5">Belongs to the nucleoredoxin family.</text>
</comment>
<feature type="domain" description="Thioredoxin" evidence="8">
    <location>
        <begin position="10"/>
        <end position="130"/>
    </location>
</feature>
<proteinExistence type="inferred from homology"/>
<evidence type="ECO:0000259" key="8">
    <source>
        <dbReference type="PROSITE" id="PS51352"/>
    </source>
</evidence>
<comment type="caution">
    <text evidence="9">The sequence shown here is derived from an EMBL/GenBank/DDBJ whole genome shotgun (WGS) entry which is preliminary data.</text>
</comment>